<dbReference type="Pfam" id="PF13393">
    <property type="entry name" value="tRNA-synt_His"/>
    <property type="match status" value="1"/>
</dbReference>
<dbReference type="PANTHER" id="PTHR43707:SF1">
    <property type="entry name" value="HISTIDINE--TRNA LIGASE, MITOCHONDRIAL-RELATED"/>
    <property type="match status" value="1"/>
</dbReference>
<dbReference type="GO" id="GO:0005737">
    <property type="term" value="C:cytoplasm"/>
    <property type="evidence" value="ECO:0007669"/>
    <property type="project" value="UniProtKB-SubCell"/>
</dbReference>
<accession>A0A6M4HAJ5</accession>
<dbReference type="Gene3D" id="3.30.930.10">
    <property type="entry name" value="Bira Bifunctional Protein, Domain 2"/>
    <property type="match status" value="1"/>
</dbReference>
<proteinExistence type="inferred from homology"/>
<dbReference type="NCBIfam" id="NF008935">
    <property type="entry name" value="PRK12292.1-1"/>
    <property type="match status" value="1"/>
</dbReference>
<evidence type="ECO:0000256" key="2">
    <source>
        <dbReference type="ARBA" id="ARBA00004667"/>
    </source>
</evidence>
<keyword evidence="7 9" id="KW-0368">Histidine biosynthesis</keyword>
<dbReference type="GO" id="GO:0006427">
    <property type="term" value="P:histidyl-tRNA aminoacylation"/>
    <property type="evidence" value="ECO:0007669"/>
    <property type="project" value="TreeGrafter"/>
</dbReference>
<comment type="function">
    <text evidence="8 9">Required for the first step of histidine biosynthesis. May allow the feedback regulation of ATP phosphoribosyltransferase activity by histidine.</text>
</comment>
<reference evidence="12 13" key="1">
    <citation type="submission" date="2020-04" db="EMBL/GenBank/DDBJ databases">
        <title>Usitatibacter rugosus gen. nov., sp. nov. and Usitatibacter palustris sp. nov., novel members of Usitatibacteraceae fam. nov. within the order Nitrosomonadales isolated from soil.</title>
        <authorList>
            <person name="Huber K.J."/>
            <person name="Neumann-Schaal M."/>
            <person name="Geppert A."/>
            <person name="Luckner M."/>
            <person name="Wanner G."/>
            <person name="Overmann J."/>
        </authorList>
    </citation>
    <scope>NUCLEOTIDE SEQUENCE [LARGE SCALE GENOMIC DNA]</scope>
    <source>
        <strain evidence="12 13">Swamp67</strain>
    </source>
</reference>
<dbReference type="GO" id="GO:0004821">
    <property type="term" value="F:histidine-tRNA ligase activity"/>
    <property type="evidence" value="ECO:0007669"/>
    <property type="project" value="TreeGrafter"/>
</dbReference>
<dbReference type="PANTHER" id="PTHR43707">
    <property type="entry name" value="HISTIDYL-TRNA SYNTHETASE"/>
    <property type="match status" value="1"/>
</dbReference>
<dbReference type="KEGG" id="upl:DSM104440_02519"/>
<comment type="subunit">
    <text evidence="4 9">Heteromultimer composed of HisG and HisZ subunits.</text>
</comment>
<name>A0A6M4HAJ5_9PROT</name>
<dbReference type="NCBIfam" id="NF009086">
    <property type="entry name" value="PRK12421.1"/>
    <property type="match status" value="1"/>
</dbReference>
<evidence type="ECO:0000313" key="12">
    <source>
        <dbReference type="EMBL" id="QJR15693.1"/>
    </source>
</evidence>
<comment type="similarity">
    <text evidence="3 9">Belongs to the class-II aminoacyl-tRNA synthetase family. HisZ subfamily.</text>
</comment>
<dbReference type="GO" id="GO:0016757">
    <property type="term" value="F:glycosyltransferase activity"/>
    <property type="evidence" value="ECO:0007669"/>
    <property type="project" value="UniProtKB-KW"/>
</dbReference>
<evidence type="ECO:0000259" key="11">
    <source>
        <dbReference type="Pfam" id="PF13393"/>
    </source>
</evidence>
<sequence>MRRWLLPEHIEDVLPAEARAIERLRRGILDLFERAGYELVAPPLLEFVESLLSGTGKDLDLATFKLVDRISGRTMGVRADHTPQVARIDAHLLNRQGVARLCYCGSVLHTVPSGITNSREPLQIGAELYGHAGVEADIEIARLMIAALKATGVAKVHVDLGNPAIYRALVGDAGLNAEDAEVVFHAVQQKNAAEAKGAAVLTGLHGGIDTIERARKALPAKPAIGAALDALARVAQACRAAGAETSIDLAELGGFNYESGIVFAAFTPGSPDAIARGGRYDEVGASFGRARPATGFTMDLRQLAALAPEAAKRGAILAPCIEDAALAAEVARLREAGEVVIDDLPGHEAARDELGCDRKLEKKDGKWRVTS</sequence>
<dbReference type="HAMAP" id="MF_00125">
    <property type="entry name" value="HisZ"/>
    <property type="match status" value="1"/>
</dbReference>
<evidence type="ECO:0000256" key="1">
    <source>
        <dbReference type="ARBA" id="ARBA00004496"/>
    </source>
</evidence>
<dbReference type="InterPro" id="IPR004516">
    <property type="entry name" value="HisRS/HisZ"/>
</dbReference>
<evidence type="ECO:0000256" key="7">
    <source>
        <dbReference type="ARBA" id="ARBA00023102"/>
    </source>
</evidence>
<dbReference type="SUPFAM" id="SSF55681">
    <property type="entry name" value="Class II aaRS and biotin synthetases"/>
    <property type="match status" value="1"/>
</dbReference>
<dbReference type="EMBL" id="CP053073">
    <property type="protein sequence ID" value="QJR15693.1"/>
    <property type="molecule type" value="Genomic_DNA"/>
</dbReference>
<evidence type="ECO:0000256" key="9">
    <source>
        <dbReference type="HAMAP-Rule" id="MF_00125"/>
    </source>
</evidence>
<keyword evidence="12" id="KW-0808">Transferase</keyword>
<evidence type="ECO:0000256" key="5">
    <source>
        <dbReference type="ARBA" id="ARBA00020397"/>
    </source>
</evidence>
<feature type="binding site" evidence="10">
    <location>
        <position position="123"/>
    </location>
    <ligand>
        <name>L-histidine</name>
        <dbReference type="ChEBI" id="CHEBI:57595"/>
    </ligand>
</feature>
<feature type="domain" description="Class II Histidinyl-tRNA synthetase (HisRS)-like catalytic core" evidence="11">
    <location>
        <begin position="9"/>
        <end position="303"/>
    </location>
</feature>
<keyword evidence="13" id="KW-1185">Reference proteome</keyword>
<comment type="miscellaneous">
    <text evidence="9">This function is generally fulfilled by the C-terminal part of HisG, which is missing in some bacteria such as this one.</text>
</comment>
<dbReference type="InterPro" id="IPR041715">
    <property type="entry name" value="HisRS-like_core"/>
</dbReference>
<evidence type="ECO:0000313" key="13">
    <source>
        <dbReference type="Proteomes" id="UP000503096"/>
    </source>
</evidence>
<dbReference type="RefSeq" id="WP_171163201.1">
    <property type="nucleotide sequence ID" value="NZ_CP053073.1"/>
</dbReference>
<feature type="binding site" evidence="10">
    <location>
        <position position="127"/>
    </location>
    <ligand>
        <name>L-histidine</name>
        <dbReference type="ChEBI" id="CHEBI:57595"/>
    </ligand>
</feature>
<dbReference type="InParanoid" id="A0A6M4HAJ5"/>
<dbReference type="PIRSF" id="PIRSF001549">
    <property type="entry name" value="His-tRNA_synth"/>
    <property type="match status" value="1"/>
</dbReference>
<organism evidence="12 13">
    <name type="scientific">Usitatibacter palustris</name>
    <dbReference type="NCBI Taxonomy" id="2732487"/>
    <lineage>
        <taxon>Bacteria</taxon>
        <taxon>Pseudomonadati</taxon>
        <taxon>Pseudomonadota</taxon>
        <taxon>Betaproteobacteria</taxon>
        <taxon>Nitrosomonadales</taxon>
        <taxon>Usitatibacteraceae</taxon>
        <taxon>Usitatibacter</taxon>
    </lineage>
</organism>
<keyword evidence="9" id="KW-0028">Amino-acid biosynthesis</keyword>
<dbReference type="Proteomes" id="UP000503096">
    <property type="component" value="Chromosome"/>
</dbReference>
<keyword evidence="12" id="KW-0328">Glycosyltransferase</keyword>
<dbReference type="InterPro" id="IPR045864">
    <property type="entry name" value="aa-tRNA-synth_II/BPL/LPL"/>
</dbReference>
<evidence type="ECO:0000256" key="3">
    <source>
        <dbReference type="ARBA" id="ARBA00005539"/>
    </source>
</evidence>
<dbReference type="GO" id="GO:0000105">
    <property type="term" value="P:L-histidine biosynthetic process"/>
    <property type="evidence" value="ECO:0007669"/>
    <property type="project" value="UniProtKB-UniRule"/>
</dbReference>
<evidence type="ECO:0000256" key="8">
    <source>
        <dbReference type="ARBA" id="ARBA00025246"/>
    </source>
</evidence>
<feature type="binding site" evidence="10">
    <location>
        <begin position="80"/>
        <end position="82"/>
    </location>
    <ligand>
        <name>L-histidine</name>
        <dbReference type="ChEBI" id="CHEBI:57595"/>
    </ligand>
</feature>
<gene>
    <name evidence="9 12" type="primary">hisZ</name>
    <name evidence="12" type="ORF">DSM104440_02519</name>
</gene>
<protein>
    <recommendedName>
        <fullName evidence="5 9">ATP phosphoribosyltransferase regulatory subunit</fullName>
    </recommendedName>
</protein>
<evidence type="ECO:0000256" key="4">
    <source>
        <dbReference type="ARBA" id="ARBA00011496"/>
    </source>
</evidence>
<dbReference type="CDD" id="cd00773">
    <property type="entry name" value="HisRS-like_core"/>
    <property type="match status" value="1"/>
</dbReference>
<evidence type="ECO:0000256" key="6">
    <source>
        <dbReference type="ARBA" id="ARBA00022490"/>
    </source>
</evidence>
<dbReference type="UniPathway" id="UPA00031">
    <property type="reaction ID" value="UER00006"/>
</dbReference>
<evidence type="ECO:0000256" key="10">
    <source>
        <dbReference type="PIRSR" id="PIRSR001549-1"/>
    </source>
</evidence>
<comment type="pathway">
    <text evidence="2 9">Amino-acid biosynthesis; L-histidine biosynthesis; L-histidine from 5-phospho-alpha-D-ribose 1-diphosphate: step 1/9.</text>
</comment>
<comment type="subcellular location">
    <subcellularLocation>
        <location evidence="1 9">Cytoplasm</location>
    </subcellularLocation>
</comment>
<dbReference type="InterPro" id="IPR004517">
    <property type="entry name" value="HisZ"/>
</dbReference>
<keyword evidence="6 9" id="KW-0963">Cytoplasm</keyword>
<dbReference type="AlphaFoldDB" id="A0A6M4HAJ5"/>